<evidence type="ECO:0000256" key="2">
    <source>
        <dbReference type="ARBA" id="ARBA00022723"/>
    </source>
</evidence>
<dbReference type="GO" id="GO:0016491">
    <property type="term" value="F:oxidoreductase activity"/>
    <property type="evidence" value="ECO:0007669"/>
    <property type="project" value="UniProtKB-KW"/>
</dbReference>
<dbReference type="GO" id="GO:0005886">
    <property type="term" value="C:plasma membrane"/>
    <property type="evidence" value="ECO:0007669"/>
    <property type="project" value="TreeGrafter"/>
</dbReference>
<dbReference type="Pfam" id="PF07732">
    <property type="entry name" value="Cu-oxidase_3"/>
    <property type="match status" value="1"/>
</dbReference>
<dbReference type="InterPro" id="IPR008972">
    <property type="entry name" value="Cupredoxin"/>
</dbReference>
<dbReference type="Gene3D" id="2.60.40.420">
    <property type="entry name" value="Cupredoxins - blue copper proteins"/>
    <property type="match status" value="1"/>
</dbReference>
<keyword evidence="8" id="KW-1185">Reference proteome</keyword>
<evidence type="ECO:0000256" key="5">
    <source>
        <dbReference type="SAM" id="MobiDB-lite"/>
    </source>
</evidence>
<gene>
    <name evidence="7" type="ORF">KUF71_018301</name>
</gene>
<dbReference type="SUPFAM" id="SSF49503">
    <property type="entry name" value="Cupredoxins"/>
    <property type="match status" value="1"/>
</dbReference>
<evidence type="ECO:0000256" key="3">
    <source>
        <dbReference type="ARBA" id="ARBA00023002"/>
    </source>
</evidence>
<dbReference type="PANTHER" id="PTHR11709">
    <property type="entry name" value="MULTI-COPPER OXIDASE"/>
    <property type="match status" value="1"/>
</dbReference>
<feature type="domain" description="Plastocyanin-like" evidence="6">
    <location>
        <begin position="114"/>
        <end position="205"/>
    </location>
</feature>
<proteinExistence type="inferred from homology"/>
<comment type="similarity">
    <text evidence="1">Belongs to the multicopper oxidase family.</text>
</comment>
<keyword evidence="2" id="KW-0479">Metal-binding</keyword>
<feature type="region of interest" description="Disordered" evidence="5">
    <location>
        <begin position="1"/>
        <end position="20"/>
    </location>
</feature>
<protein>
    <submittedName>
        <fullName evidence="7">Multicopper oxidase PfmaD</fullName>
    </submittedName>
</protein>
<evidence type="ECO:0000313" key="8">
    <source>
        <dbReference type="Proteomes" id="UP001219518"/>
    </source>
</evidence>
<keyword evidence="3" id="KW-0560">Oxidoreductase</keyword>
<evidence type="ECO:0000313" key="7">
    <source>
        <dbReference type="EMBL" id="KAK3907665.1"/>
    </source>
</evidence>
<dbReference type="CDD" id="cd13858">
    <property type="entry name" value="CuRO_1_tcLCC2_insect_like"/>
    <property type="match status" value="1"/>
</dbReference>
<dbReference type="InterPro" id="IPR011707">
    <property type="entry name" value="Cu-oxidase-like_N"/>
</dbReference>
<name>A0AAE1GTP8_9NEOP</name>
<accession>A0AAE1GTP8</accession>
<dbReference type="PANTHER" id="PTHR11709:SF394">
    <property type="entry name" value="FI03373P-RELATED"/>
    <property type="match status" value="1"/>
</dbReference>
<organism evidence="7 8">
    <name type="scientific">Frankliniella fusca</name>
    <dbReference type="NCBI Taxonomy" id="407009"/>
    <lineage>
        <taxon>Eukaryota</taxon>
        <taxon>Metazoa</taxon>
        <taxon>Ecdysozoa</taxon>
        <taxon>Arthropoda</taxon>
        <taxon>Hexapoda</taxon>
        <taxon>Insecta</taxon>
        <taxon>Pterygota</taxon>
        <taxon>Neoptera</taxon>
        <taxon>Paraneoptera</taxon>
        <taxon>Thysanoptera</taxon>
        <taxon>Terebrantia</taxon>
        <taxon>Thripoidea</taxon>
        <taxon>Thripidae</taxon>
        <taxon>Frankliniella</taxon>
    </lineage>
</organism>
<dbReference type="EMBL" id="JAHWGI010000014">
    <property type="protein sequence ID" value="KAK3907665.1"/>
    <property type="molecule type" value="Genomic_DNA"/>
</dbReference>
<dbReference type="AlphaFoldDB" id="A0AAE1GTP8"/>
<comment type="caution">
    <text evidence="7">The sequence shown here is derived from an EMBL/GenBank/DDBJ whole genome shotgun (WGS) entry which is preliminary data.</text>
</comment>
<dbReference type="InterPro" id="IPR045087">
    <property type="entry name" value="Cu-oxidase_fam"/>
</dbReference>
<dbReference type="GO" id="GO:0006826">
    <property type="term" value="P:iron ion transport"/>
    <property type="evidence" value="ECO:0007669"/>
    <property type="project" value="TreeGrafter"/>
</dbReference>
<evidence type="ECO:0000256" key="4">
    <source>
        <dbReference type="ARBA" id="ARBA00023008"/>
    </source>
</evidence>
<evidence type="ECO:0000259" key="6">
    <source>
        <dbReference type="Pfam" id="PF07732"/>
    </source>
</evidence>
<dbReference type="Proteomes" id="UP001219518">
    <property type="component" value="Unassembled WGS sequence"/>
</dbReference>
<dbReference type="GO" id="GO:0005507">
    <property type="term" value="F:copper ion binding"/>
    <property type="evidence" value="ECO:0007669"/>
    <property type="project" value="InterPro"/>
</dbReference>
<keyword evidence="4" id="KW-0186">Copper</keyword>
<sequence length="207" mass="22655">MSKGGERRRQSSPAYGSADSGTTLMGVMGARRSRHSARAPAALWLLAAVLLLLVAHAAPQKYGKPDPCYRECVSGETMVCKYDFHEEIYNALNAACGRCADGEFGDCFLEACVQVDGVERTVYSINRMLPGPAIHVCVGDTVIVDLHVLLPGHADTLHWHGLHQRDTPYMDGVSMVTQCPVLSGDIFRYQFVVDAPGTYFYHPHNGK</sequence>
<feature type="compositionally biased region" description="Polar residues" evidence="5">
    <location>
        <begin position="11"/>
        <end position="20"/>
    </location>
</feature>
<evidence type="ECO:0000256" key="1">
    <source>
        <dbReference type="ARBA" id="ARBA00010609"/>
    </source>
</evidence>
<reference evidence="7" key="1">
    <citation type="submission" date="2021-07" db="EMBL/GenBank/DDBJ databases">
        <authorList>
            <person name="Catto M.A."/>
            <person name="Jacobson A."/>
            <person name="Kennedy G."/>
            <person name="Labadie P."/>
            <person name="Hunt B.G."/>
            <person name="Srinivasan R."/>
        </authorList>
    </citation>
    <scope>NUCLEOTIDE SEQUENCE</scope>
    <source>
        <strain evidence="7">PL_HMW_Pooled</strain>
        <tissue evidence="7">Head</tissue>
    </source>
</reference>
<reference evidence="7" key="2">
    <citation type="journal article" date="2023" name="BMC Genomics">
        <title>Pest status, molecular evolution, and epigenetic factors derived from the genome assembly of Frankliniella fusca, a thysanopteran phytovirus vector.</title>
        <authorList>
            <person name="Catto M.A."/>
            <person name="Labadie P.E."/>
            <person name="Jacobson A.L."/>
            <person name="Kennedy G.G."/>
            <person name="Srinivasan R."/>
            <person name="Hunt B.G."/>
        </authorList>
    </citation>
    <scope>NUCLEOTIDE SEQUENCE</scope>
    <source>
        <strain evidence="7">PL_HMW_Pooled</strain>
    </source>
</reference>